<protein>
    <submittedName>
        <fullName evidence="1">Uncharacterized protein</fullName>
    </submittedName>
</protein>
<dbReference type="EMBL" id="CP000352">
    <property type="protein sequence ID" value="ADC45032.1"/>
    <property type="molecule type" value="Genomic_DNA"/>
</dbReference>
<gene>
    <name evidence="1" type="ordered locus">Rmet_6414</name>
</gene>
<dbReference type="HOGENOM" id="CLU_2772941_0_0_4"/>
<dbReference type="Proteomes" id="UP000002429">
    <property type="component" value="Chromosome"/>
</dbReference>
<dbReference type="KEGG" id="rme:Rmet_6414"/>
<keyword evidence="2" id="KW-1185">Reference proteome</keyword>
<name>D3DXL2_CUPMC</name>
<reference evidence="2" key="1">
    <citation type="journal article" date="2010" name="PLoS ONE">
        <title>The complete genome sequence of Cupriavidus metallidurans strain CH34, a master survivalist in harsh and anthropogenic environments.</title>
        <authorList>
            <person name="Janssen P.J."/>
            <person name="Van Houdt R."/>
            <person name="Moors H."/>
            <person name="Monsieurs P."/>
            <person name="Morin N."/>
            <person name="Michaux A."/>
            <person name="Benotmane M.A."/>
            <person name="Leys N."/>
            <person name="Vallaeys T."/>
            <person name="Lapidus A."/>
            <person name="Monchy S."/>
            <person name="Medigue C."/>
            <person name="Taghavi S."/>
            <person name="McCorkle S."/>
            <person name="Dunn J."/>
            <person name="van der Lelie D."/>
            <person name="Mergeay M."/>
        </authorList>
    </citation>
    <scope>NUCLEOTIDE SEQUENCE [LARGE SCALE GENOMIC DNA]</scope>
    <source>
        <strain evidence="2">ATCC 43123 / DSM 2839 / NBRC 102507 / CH34</strain>
    </source>
</reference>
<sequence length="69" mass="7967">MRELASGHAIPHEILRVSSNAMPARPRGFLSNSLFNKECEAFDMIYSQFHIAVSHFALQIFLQRLCRYV</sequence>
<evidence type="ECO:0000313" key="1">
    <source>
        <dbReference type="EMBL" id="ADC45032.1"/>
    </source>
</evidence>
<dbReference type="AlphaFoldDB" id="D3DXL2"/>
<accession>D3DXL2</accession>
<organism evidence="1 2">
    <name type="scientific">Cupriavidus metallidurans (strain ATCC 43123 / DSM 2839 / NBRC 102507 / CH34)</name>
    <name type="common">Ralstonia metallidurans</name>
    <dbReference type="NCBI Taxonomy" id="266264"/>
    <lineage>
        <taxon>Bacteria</taxon>
        <taxon>Pseudomonadati</taxon>
        <taxon>Pseudomonadota</taxon>
        <taxon>Betaproteobacteria</taxon>
        <taxon>Burkholderiales</taxon>
        <taxon>Burkholderiaceae</taxon>
        <taxon>Cupriavidus</taxon>
    </lineage>
</organism>
<proteinExistence type="predicted"/>
<evidence type="ECO:0000313" key="2">
    <source>
        <dbReference type="Proteomes" id="UP000002429"/>
    </source>
</evidence>